<evidence type="ECO:0000259" key="9">
    <source>
        <dbReference type="Pfam" id="PF00078"/>
    </source>
</evidence>
<dbReference type="Ensembl" id="ENSHHUT00000027477.1">
    <property type="protein sequence ID" value="ENSHHUP00000026433.1"/>
    <property type="gene ID" value="ENSHHUG00000016736.1"/>
</dbReference>
<dbReference type="FunFam" id="3.30.70.270:FF:000026">
    <property type="entry name" value="Transposon Ty3-G Gag-Pol polyprotein"/>
    <property type="match status" value="1"/>
</dbReference>
<dbReference type="InterPro" id="IPR041373">
    <property type="entry name" value="RT_RNaseH"/>
</dbReference>
<evidence type="ECO:0000256" key="2">
    <source>
        <dbReference type="ARBA" id="ARBA00012180"/>
    </source>
</evidence>
<dbReference type="Gene3D" id="3.30.70.270">
    <property type="match status" value="2"/>
</dbReference>
<dbReference type="Pfam" id="PF17917">
    <property type="entry name" value="RT_RNaseH"/>
    <property type="match status" value="1"/>
</dbReference>
<dbReference type="CDD" id="cd01647">
    <property type="entry name" value="RT_LTR"/>
    <property type="match status" value="1"/>
</dbReference>
<dbReference type="InterPro" id="IPR043128">
    <property type="entry name" value="Rev_trsase/Diguanyl_cyclase"/>
</dbReference>
<keyword evidence="6" id="KW-0255">Endonuclease</keyword>
<dbReference type="FunFam" id="3.30.70.270:FF:000003">
    <property type="entry name" value="Transposon Ty3-G Gag-Pol polyprotein"/>
    <property type="match status" value="1"/>
</dbReference>
<evidence type="ECO:0000256" key="6">
    <source>
        <dbReference type="ARBA" id="ARBA00022759"/>
    </source>
</evidence>
<dbReference type="AlphaFoldDB" id="A0A4W5LKQ1"/>
<evidence type="ECO:0000313" key="11">
    <source>
        <dbReference type="Ensembl" id="ENSHHUP00000026433.1"/>
    </source>
</evidence>
<keyword evidence="7" id="KW-0378">Hydrolase</keyword>
<evidence type="ECO:0000256" key="3">
    <source>
        <dbReference type="ARBA" id="ARBA00022679"/>
    </source>
</evidence>
<dbReference type="GO" id="GO:0004523">
    <property type="term" value="F:RNA-DNA hybrid ribonuclease activity"/>
    <property type="evidence" value="ECO:0007669"/>
    <property type="project" value="UniProtKB-EC"/>
</dbReference>
<dbReference type="Proteomes" id="UP000314982">
    <property type="component" value="Unassembled WGS sequence"/>
</dbReference>
<evidence type="ECO:0000256" key="7">
    <source>
        <dbReference type="ARBA" id="ARBA00022801"/>
    </source>
</evidence>
<feature type="domain" description="Reverse transcriptase" evidence="9">
    <location>
        <begin position="1"/>
        <end position="77"/>
    </location>
</feature>
<evidence type="ECO:0000313" key="12">
    <source>
        <dbReference type="Proteomes" id="UP000314982"/>
    </source>
</evidence>
<keyword evidence="8" id="KW-0695">RNA-directed DNA polymerase</keyword>
<name>A0A4W5LKQ1_9TELE</name>
<organism evidence="11 12">
    <name type="scientific">Hucho hucho</name>
    <name type="common">huchen</name>
    <dbReference type="NCBI Taxonomy" id="62062"/>
    <lineage>
        <taxon>Eukaryota</taxon>
        <taxon>Metazoa</taxon>
        <taxon>Chordata</taxon>
        <taxon>Craniata</taxon>
        <taxon>Vertebrata</taxon>
        <taxon>Euteleostomi</taxon>
        <taxon>Actinopterygii</taxon>
        <taxon>Neopterygii</taxon>
        <taxon>Teleostei</taxon>
        <taxon>Protacanthopterygii</taxon>
        <taxon>Salmoniformes</taxon>
        <taxon>Salmonidae</taxon>
        <taxon>Salmoninae</taxon>
        <taxon>Hucho</taxon>
    </lineage>
</organism>
<sequence length="298" mass="33409">MSFGLRNAPATFQRLMNRVVSGLAGCAVYLDDVVIYADTWEEHLSRIQALFERLAEGRLTINLAKCEFAQATVTYLGKVVGQGEVRPVRAKVIAIDAFPTPTTKKELMRFLGMVGYYRSFCRNFSTVVAPLTDLLKAKAIYVWSSRCQRAFEDAKRLLTSTPVLAAPLMDMSFDLQVDASHVGAGAVLLQADVSGVERPVSYFSKKFNHYQLNYSVIEKEALALIWALQHFEVYVGSGVVPIVVYTDHNPLTFLRSMMCPNQRIMRWCLFLQAFHLDVRHIRGTDNVVADALSRAPCS</sequence>
<evidence type="ECO:0000256" key="1">
    <source>
        <dbReference type="ARBA" id="ARBA00010879"/>
    </source>
</evidence>
<evidence type="ECO:0000256" key="5">
    <source>
        <dbReference type="ARBA" id="ARBA00022722"/>
    </source>
</evidence>
<keyword evidence="12" id="KW-1185">Reference proteome</keyword>
<keyword evidence="5" id="KW-0540">Nuclease</keyword>
<evidence type="ECO:0000259" key="10">
    <source>
        <dbReference type="Pfam" id="PF17917"/>
    </source>
</evidence>
<reference evidence="12" key="1">
    <citation type="submission" date="2018-06" db="EMBL/GenBank/DDBJ databases">
        <title>Genome assembly of Danube salmon.</title>
        <authorList>
            <person name="Macqueen D.J."/>
            <person name="Gundappa M.K."/>
        </authorList>
    </citation>
    <scope>NUCLEOTIDE SEQUENCE [LARGE SCALE GENOMIC DNA]</scope>
</reference>
<dbReference type="Gene3D" id="3.10.20.370">
    <property type="match status" value="1"/>
</dbReference>
<dbReference type="CDD" id="cd09274">
    <property type="entry name" value="RNase_HI_RT_Ty3"/>
    <property type="match status" value="1"/>
</dbReference>
<dbReference type="FunFam" id="3.10.20.370:FF:000001">
    <property type="entry name" value="Retrovirus-related Pol polyprotein from transposon 17.6-like protein"/>
    <property type="match status" value="1"/>
</dbReference>
<dbReference type="InterPro" id="IPR050951">
    <property type="entry name" value="Retrovirus_Pol_polyprotein"/>
</dbReference>
<dbReference type="SUPFAM" id="SSF56672">
    <property type="entry name" value="DNA/RNA polymerases"/>
    <property type="match status" value="1"/>
</dbReference>
<dbReference type="EC" id="3.1.26.4" evidence="2"/>
<keyword evidence="3" id="KW-0808">Transferase</keyword>
<dbReference type="PANTHER" id="PTHR37984">
    <property type="entry name" value="PROTEIN CBG26694"/>
    <property type="match status" value="1"/>
</dbReference>
<dbReference type="Pfam" id="PF00078">
    <property type="entry name" value="RVT_1"/>
    <property type="match status" value="1"/>
</dbReference>
<evidence type="ECO:0000256" key="8">
    <source>
        <dbReference type="ARBA" id="ARBA00022918"/>
    </source>
</evidence>
<comment type="similarity">
    <text evidence="1">Belongs to the beta type-B retroviral polymerase family. HERV class-II K(HML-2) pol subfamily.</text>
</comment>
<dbReference type="GO" id="GO:0003964">
    <property type="term" value="F:RNA-directed DNA polymerase activity"/>
    <property type="evidence" value="ECO:0007669"/>
    <property type="project" value="UniProtKB-KW"/>
</dbReference>
<dbReference type="STRING" id="62062.ENSHHUP00000026433"/>
<dbReference type="InterPro" id="IPR000477">
    <property type="entry name" value="RT_dom"/>
</dbReference>
<dbReference type="InterPro" id="IPR043502">
    <property type="entry name" value="DNA/RNA_pol_sf"/>
</dbReference>
<feature type="domain" description="Reverse transcriptase RNase H-like" evidence="10">
    <location>
        <begin position="171"/>
        <end position="274"/>
    </location>
</feature>
<reference evidence="11" key="3">
    <citation type="submission" date="2025-09" db="UniProtKB">
        <authorList>
            <consortium name="Ensembl"/>
        </authorList>
    </citation>
    <scope>IDENTIFICATION</scope>
</reference>
<protein>
    <recommendedName>
        <fullName evidence="2">ribonuclease H</fullName>
        <ecNumber evidence="2">3.1.26.4</ecNumber>
    </recommendedName>
</protein>
<dbReference type="PANTHER" id="PTHR37984:SF5">
    <property type="entry name" value="PROTEIN NYNRIN-LIKE"/>
    <property type="match status" value="1"/>
</dbReference>
<accession>A0A4W5LKQ1</accession>
<dbReference type="GeneTree" id="ENSGT01100000263500"/>
<reference evidence="11" key="2">
    <citation type="submission" date="2025-08" db="UniProtKB">
        <authorList>
            <consortium name="Ensembl"/>
        </authorList>
    </citation>
    <scope>IDENTIFICATION</scope>
</reference>
<evidence type="ECO:0000256" key="4">
    <source>
        <dbReference type="ARBA" id="ARBA00022695"/>
    </source>
</evidence>
<keyword evidence="4" id="KW-0548">Nucleotidyltransferase</keyword>
<proteinExistence type="inferred from homology"/>